<gene>
    <name evidence="10" type="ORF">H4F90_13735</name>
</gene>
<evidence type="ECO:0000256" key="7">
    <source>
        <dbReference type="SAM" id="MobiDB-lite"/>
    </source>
</evidence>
<feature type="signal peptide" evidence="8">
    <location>
        <begin position="1"/>
        <end position="24"/>
    </location>
</feature>
<keyword evidence="2 5" id="KW-0645">Protease</keyword>
<dbReference type="Proteomes" id="UP000586093">
    <property type="component" value="Unassembled WGS sequence"/>
</dbReference>
<evidence type="ECO:0000256" key="5">
    <source>
        <dbReference type="PROSITE-ProRule" id="PRU01240"/>
    </source>
</evidence>
<dbReference type="InterPro" id="IPR036852">
    <property type="entry name" value="Peptidase_S8/S53_dom_sf"/>
</dbReference>
<dbReference type="PROSITE" id="PS51892">
    <property type="entry name" value="SUBTILASE"/>
    <property type="match status" value="1"/>
</dbReference>
<dbReference type="Pfam" id="PF00082">
    <property type="entry name" value="Peptidase_S8"/>
    <property type="match status" value="1"/>
</dbReference>
<dbReference type="InterPro" id="IPR015500">
    <property type="entry name" value="Peptidase_S8_subtilisin-rel"/>
</dbReference>
<dbReference type="CDD" id="cd07496">
    <property type="entry name" value="Peptidases_S8_13"/>
    <property type="match status" value="1"/>
</dbReference>
<feature type="active site" description="Charge relay system" evidence="5">
    <location>
        <position position="163"/>
    </location>
</feature>
<protein>
    <submittedName>
        <fullName evidence="10">S8 family peptidase</fullName>
    </submittedName>
</protein>
<sequence length="525" mass="52510">MHKKTRGAAMAALLLASPLGTSLAAEPPPRFIVTLRSEAVAQAAAATAARASLPQRLGLQALGEAGAGQLVLRGRPGQDAVALRQALAADPAVAAVQLDRPVRRHALPNDPRLARGDSLGPAVGQWYLQTPDASRPSAIDAVRGWDLSRGGSLSSSVIVAVLDTGVRPDHPDLADKLLPGYDFISDPAIAIDGDGRDGDPSDPGDHTADGDPFGCSAAPSSWHGTQVAGLVGAATDNAVGMAGAGWNLRVLPVRVLGRCIGYQSDIVAAMRWAAGLPVSGLPTNPNPARVLNLSLGGGGACDSVYQGAIDAVRAQGVVVVASVGNSNGRAVTAPANCRGVIAVGGLRHDGQKVGYSDVGPEISLSAPAGNCANDSGPCLYPISTTSDRGLAEPVGPTYTGDGADASLGTSFATPLVAATAGLVLTVQAGLSPDEVRQVLQRSARSFPEGGTACRAPGAVDQLACRCTTSTCGAGMLDMAAALQRASTTVPAGEGGGGGGGAPGRLGLLVLALLVVAAARATRRRA</sequence>
<dbReference type="InterPro" id="IPR050131">
    <property type="entry name" value="Peptidase_S8_subtilisin-like"/>
</dbReference>
<dbReference type="AlphaFoldDB" id="A0A839HTS9"/>
<accession>A0A839HTS9</accession>
<dbReference type="InterPro" id="IPR000209">
    <property type="entry name" value="Peptidase_S8/S53_dom"/>
</dbReference>
<dbReference type="InterPro" id="IPR034176">
    <property type="entry name" value="Peptidases_S8_13"/>
</dbReference>
<evidence type="ECO:0000256" key="8">
    <source>
        <dbReference type="SAM" id="SignalP"/>
    </source>
</evidence>
<dbReference type="PROSITE" id="PS00136">
    <property type="entry name" value="SUBTILASE_ASP"/>
    <property type="match status" value="1"/>
</dbReference>
<reference evidence="10 11" key="1">
    <citation type="submission" date="2020-08" db="EMBL/GenBank/DDBJ databases">
        <title>Aquariorum lacteus gen. nov., sp. nov., a new member of the family Comamonadaceae, isolated from freshwater aquarium.</title>
        <authorList>
            <person name="Chun S.-J."/>
        </authorList>
    </citation>
    <scope>NUCLEOTIDE SEQUENCE [LARGE SCALE GENOMIC DNA]</scope>
    <source>
        <strain evidence="10 11">SJAQ100</strain>
    </source>
</reference>
<dbReference type="Gene3D" id="3.40.50.200">
    <property type="entry name" value="Peptidase S8/S53 domain"/>
    <property type="match status" value="1"/>
</dbReference>
<organism evidence="10 11">
    <name type="scientific">Aquariibacter albus</name>
    <dbReference type="NCBI Taxonomy" id="2759899"/>
    <lineage>
        <taxon>Bacteria</taxon>
        <taxon>Pseudomonadati</taxon>
        <taxon>Pseudomonadota</taxon>
        <taxon>Betaproteobacteria</taxon>
        <taxon>Burkholderiales</taxon>
        <taxon>Sphaerotilaceae</taxon>
        <taxon>Aquariibacter</taxon>
    </lineage>
</organism>
<dbReference type="InterPro" id="IPR023827">
    <property type="entry name" value="Peptidase_S8_Asp-AS"/>
</dbReference>
<feature type="active site" description="Charge relay system" evidence="5">
    <location>
        <position position="410"/>
    </location>
</feature>
<keyword evidence="8" id="KW-0732">Signal</keyword>
<dbReference type="GO" id="GO:0006508">
    <property type="term" value="P:proteolysis"/>
    <property type="evidence" value="ECO:0007669"/>
    <property type="project" value="UniProtKB-KW"/>
</dbReference>
<evidence type="ECO:0000313" key="10">
    <source>
        <dbReference type="EMBL" id="MBB1163030.1"/>
    </source>
</evidence>
<comment type="similarity">
    <text evidence="1 5 6">Belongs to the peptidase S8 family.</text>
</comment>
<dbReference type="SUPFAM" id="SSF52743">
    <property type="entry name" value="Subtilisin-like"/>
    <property type="match status" value="1"/>
</dbReference>
<dbReference type="RefSeq" id="WP_182665565.1">
    <property type="nucleotide sequence ID" value="NZ_JACIVI010000006.1"/>
</dbReference>
<keyword evidence="3 5" id="KW-0378">Hydrolase</keyword>
<dbReference type="InterPro" id="IPR023828">
    <property type="entry name" value="Peptidase_S8_Ser-AS"/>
</dbReference>
<feature type="chain" id="PRO_5032344335" evidence="8">
    <location>
        <begin position="25"/>
        <end position="525"/>
    </location>
</feature>
<evidence type="ECO:0000256" key="3">
    <source>
        <dbReference type="ARBA" id="ARBA00022801"/>
    </source>
</evidence>
<name>A0A839HTS9_9BURK</name>
<keyword evidence="11" id="KW-1185">Reference proteome</keyword>
<evidence type="ECO:0000256" key="2">
    <source>
        <dbReference type="ARBA" id="ARBA00022670"/>
    </source>
</evidence>
<evidence type="ECO:0000256" key="6">
    <source>
        <dbReference type="RuleBase" id="RU003355"/>
    </source>
</evidence>
<dbReference type="GO" id="GO:0004252">
    <property type="term" value="F:serine-type endopeptidase activity"/>
    <property type="evidence" value="ECO:0007669"/>
    <property type="project" value="UniProtKB-UniRule"/>
</dbReference>
<evidence type="ECO:0000256" key="1">
    <source>
        <dbReference type="ARBA" id="ARBA00011073"/>
    </source>
</evidence>
<feature type="domain" description="Peptidase S8/S53" evidence="9">
    <location>
        <begin position="155"/>
        <end position="444"/>
    </location>
</feature>
<comment type="caution">
    <text evidence="10">The sequence shown here is derived from an EMBL/GenBank/DDBJ whole genome shotgun (WGS) entry which is preliminary data.</text>
</comment>
<evidence type="ECO:0000313" key="11">
    <source>
        <dbReference type="Proteomes" id="UP000586093"/>
    </source>
</evidence>
<dbReference type="PANTHER" id="PTHR43806:SF11">
    <property type="entry name" value="CEREVISIN-RELATED"/>
    <property type="match status" value="1"/>
</dbReference>
<dbReference type="PROSITE" id="PS00138">
    <property type="entry name" value="SUBTILASE_SER"/>
    <property type="match status" value="1"/>
</dbReference>
<proteinExistence type="inferred from homology"/>
<evidence type="ECO:0000259" key="9">
    <source>
        <dbReference type="Pfam" id="PF00082"/>
    </source>
</evidence>
<feature type="compositionally biased region" description="Basic and acidic residues" evidence="7">
    <location>
        <begin position="193"/>
        <end position="209"/>
    </location>
</feature>
<keyword evidence="4 5" id="KW-0720">Serine protease</keyword>
<dbReference type="PANTHER" id="PTHR43806">
    <property type="entry name" value="PEPTIDASE S8"/>
    <property type="match status" value="1"/>
</dbReference>
<feature type="active site" description="Charge relay system" evidence="5">
    <location>
        <position position="223"/>
    </location>
</feature>
<feature type="region of interest" description="Disordered" evidence="7">
    <location>
        <begin position="192"/>
        <end position="217"/>
    </location>
</feature>
<dbReference type="PROSITE" id="PS00137">
    <property type="entry name" value="SUBTILASE_HIS"/>
    <property type="match status" value="1"/>
</dbReference>
<dbReference type="PRINTS" id="PR00723">
    <property type="entry name" value="SUBTILISIN"/>
</dbReference>
<dbReference type="EMBL" id="JACIVI010000006">
    <property type="protein sequence ID" value="MBB1163030.1"/>
    <property type="molecule type" value="Genomic_DNA"/>
</dbReference>
<dbReference type="InterPro" id="IPR022398">
    <property type="entry name" value="Peptidase_S8_His-AS"/>
</dbReference>
<evidence type="ECO:0000256" key="4">
    <source>
        <dbReference type="ARBA" id="ARBA00022825"/>
    </source>
</evidence>